<dbReference type="AlphaFoldDB" id="A0A058ZXU7"/>
<keyword evidence="1" id="KW-0732">Signal</keyword>
<evidence type="ECO:0000313" key="2">
    <source>
        <dbReference type="EMBL" id="KCW46583.1"/>
    </source>
</evidence>
<reference evidence="2" key="1">
    <citation type="submission" date="2013-07" db="EMBL/GenBank/DDBJ databases">
        <title>The genome of Eucalyptus grandis.</title>
        <authorList>
            <person name="Schmutz J."/>
            <person name="Hayes R."/>
            <person name="Myburg A."/>
            <person name="Tuskan G."/>
            <person name="Grattapaglia D."/>
            <person name="Rokhsar D.S."/>
        </authorList>
    </citation>
    <scope>NUCLEOTIDE SEQUENCE</scope>
    <source>
        <tissue evidence="2">Leaf extractions</tissue>
    </source>
</reference>
<proteinExistence type="predicted"/>
<sequence length="151" mass="16679">MGGSRHLSFLHFMPLSLSLSPHQIPSPVADWSEGDRGGIGWRDMTATMEEDETRANAGGDLFCPGEIVGEERPKKRNVYLGGGVKHLKETEERGGGREKKTDVKVNVILLRNVVSFEEWTWASQDNTGGSNRKASSNLFLIKKILNCIQPA</sequence>
<dbReference type="EMBL" id="KK198763">
    <property type="protein sequence ID" value="KCW46583.1"/>
    <property type="molecule type" value="Genomic_DNA"/>
</dbReference>
<feature type="signal peptide" evidence="1">
    <location>
        <begin position="1"/>
        <end position="18"/>
    </location>
</feature>
<feature type="chain" id="PRO_5001566859" evidence="1">
    <location>
        <begin position="19"/>
        <end position="151"/>
    </location>
</feature>
<name>A0A058ZXU7_EUCGR</name>
<protein>
    <submittedName>
        <fullName evidence="2">Uncharacterized protein</fullName>
    </submittedName>
</protein>
<evidence type="ECO:0000256" key="1">
    <source>
        <dbReference type="SAM" id="SignalP"/>
    </source>
</evidence>
<dbReference type="InParanoid" id="A0A058ZXU7"/>
<organism evidence="2">
    <name type="scientific">Eucalyptus grandis</name>
    <name type="common">Flooded gum</name>
    <dbReference type="NCBI Taxonomy" id="71139"/>
    <lineage>
        <taxon>Eukaryota</taxon>
        <taxon>Viridiplantae</taxon>
        <taxon>Streptophyta</taxon>
        <taxon>Embryophyta</taxon>
        <taxon>Tracheophyta</taxon>
        <taxon>Spermatophyta</taxon>
        <taxon>Magnoliopsida</taxon>
        <taxon>eudicotyledons</taxon>
        <taxon>Gunneridae</taxon>
        <taxon>Pentapetalae</taxon>
        <taxon>rosids</taxon>
        <taxon>malvids</taxon>
        <taxon>Myrtales</taxon>
        <taxon>Myrtaceae</taxon>
        <taxon>Myrtoideae</taxon>
        <taxon>Eucalypteae</taxon>
        <taxon>Eucalyptus</taxon>
    </lineage>
</organism>
<dbReference type="Gramene" id="KCW46583">
    <property type="protein sequence ID" value="KCW46583"/>
    <property type="gene ID" value="EUGRSUZ_K00401"/>
</dbReference>
<accession>A0A058ZXU7</accession>
<gene>
    <name evidence="2" type="ORF">EUGRSUZ_K00401</name>
</gene>